<evidence type="ECO:0000256" key="4">
    <source>
        <dbReference type="ARBA" id="ARBA00020104"/>
    </source>
</evidence>
<evidence type="ECO:0000313" key="19">
    <source>
        <dbReference type="Proteomes" id="UP000050525"/>
    </source>
</evidence>
<proteinExistence type="predicted"/>
<keyword evidence="5" id="KW-0964">Secreted</keyword>
<dbReference type="SUPFAM" id="SSF57535">
    <property type="entry name" value="Complement control module/SCR domain"/>
    <property type="match status" value="5"/>
</dbReference>
<comment type="caution">
    <text evidence="18">The sequence shown here is derived from an EMBL/GenBank/DDBJ whole genome shotgun (WGS) entry which is preliminary data.</text>
</comment>
<feature type="disulfide bond" evidence="15">
    <location>
        <begin position="205"/>
        <end position="248"/>
    </location>
</feature>
<comment type="function">
    <text evidence="1">Binds to various kinds of negatively charged substances such as heparin, phospholipids, and dextran sulfate. May prevent activation of the intrinsic blood coagulation cascade by binding to phospholipids on the surface of damaged cells.</text>
</comment>
<evidence type="ECO:0000256" key="12">
    <source>
        <dbReference type="ARBA" id="ARBA00023180"/>
    </source>
</evidence>
<feature type="domain" description="Sushi" evidence="17">
    <location>
        <begin position="203"/>
        <end position="262"/>
    </location>
</feature>
<dbReference type="eggNOG" id="KOG4297">
    <property type="taxonomic scope" value="Eukaryota"/>
</dbReference>
<name>A0A151N2D1_ALLMI</name>
<keyword evidence="7" id="KW-0358">Heparin-binding</keyword>
<dbReference type="Proteomes" id="UP000050525">
    <property type="component" value="Unassembled WGS sequence"/>
</dbReference>
<evidence type="ECO:0000256" key="7">
    <source>
        <dbReference type="ARBA" id="ARBA00022674"/>
    </source>
</evidence>
<dbReference type="Pfam" id="PF00084">
    <property type="entry name" value="Sushi"/>
    <property type="match status" value="4"/>
</dbReference>
<evidence type="ECO:0000256" key="5">
    <source>
        <dbReference type="ARBA" id="ARBA00022525"/>
    </source>
</evidence>
<dbReference type="CTD" id="350"/>
<evidence type="ECO:0000256" key="16">
    <source>
        <dbReference type="SAM" id="SignalP"/>
    </source>
</evidence>
<dbReference type="PANTHER" id="PTHR19325:SF549">
    <property type="entry name" value="BETA-2-GLYCOPROTEIN 1"/>
    <property type="match status" value="1"/>
</dbReference>
<dbReference type="InterPro" id="IPR000436">
    <property type="entry name" value="Sushi_SCR_CCP_dom"/>
</dbReference>
<dbReference type="InterPro" id="IPR050350">
    <property type="entry name" value="Compl-Cell_Adhes-Reg"/>
</dbReference>
<dbReference type="PROSITE" id="PS50923">
    <property type="entry name" value="SUSHI"/>
    <property type="match status" value="4"/>
</dbReference>
<dbReference type="EMBL" id="AKHW03004113">
    <property type="protein sequence ID" value="KYO30961.1"/>
    <property type="molecule type" value="Genomic_DNA"/>
</dbReference>
<dbReference type="SMART" id="SM00032">
    <property type="entry name" value="CCP"/>
    <property type="match status" value="4"/>
</dbReference>
<evidence type="ECO:0000256" key="9">
    <source>
        <dbReference type="ARBA" id="ARBA00022737"/>
    </source>
</evidence>
<keyword evidence="9" id="KW-0677">Repeat</keyword>
<evidence type="ECO:0000256" key="15">
    <source>
        <dbReference type="PROSITE-ProRule" id="PRU00302"/>
    </source>
</evidence>
<keyword evidence="6 15" id="KW-0768">Sushi</keyword>
<feature type="domain" description="Sushi" evidence="17">
    <location>
        <begin position="82"/>
        <end position="139"/>
    </location>
</feature>
<keyword evidence="8 16" id="KW-0732">Signal</keyword>
<gene>
    <name evidence="18" type="primary">APOH</name>
    <name evidence="18" type="ORF">Y1Q_0016357</name>
</gene>
<evidence type="ECO:0000256" key="3">
    <source>
        <dbReference type="ARBA" id="ARBA00004613"/>
    </source>
</evidence>
<dbReference type="STRING" id="8496.A0A151N2D1"/>
<feature type="domain" description="Sushi" evidence="17">
    <location>
        <begin position="140"/>
        <end position="202"/>
    </location>
</feature>
<protein>
    <recommendedName>
        <fullName evidence="4">Beta-2-glycoprotein 1</fullName>
    </recommendedName>
    <alternativeName>
        <fullName evidence="13">Apolipoprotein H</fullName>
    </alternativeName>
    <alternativeName>
        <fullName evidence="14">Beta-2-glycoprotein I</fullName>
    </alternativeName>
</protein>
<evidence type="ECO:0000259" key="17">
    <source>
        <dbReference type="PROSITE" id="PS50923"/>
    </source>
</evidence>
<keyword evidence="10" id="KW-0472">Membrane</keyword>
<keyword evidence="11 15" id="KW-1015">Disulfide bond</keyword>
<dbReference type="InterPro" id="IPR015104">
    <property type="entry name" value="Sushi_2"/>
</dbReference>
<evidence type="ECO:0000313" key="18">
    <source>
        <dbReference type="EMBL" id="KYO30961.1"/>
    </source>
</evidence>
<accession>A0A151N2D1</accession>
<feature type="disulfide bond" evidence="15">
    <location>
        <begin position="23"/>
        <end position="66"/>
    </location>
</feature>
<dbReference type="GeneID" id="102569027"/>
<dbReference type="OrthoDB" id="6103690at2759"/>
<evidence type="ECO:0000256" key="2">
    <source>
        <dbReference type="ARBA" id="ARBA00004370"/>
    </source>
</evidence>
<dbReference type="GO" id="GO:0016020">
    <property type="term" value="C:membrane"/>
    <property type="evidence" value="ECO:0007669"/>
    <property type="project" value="UniProtKB-SubCell"/>
</dbReference>
<keyword evidence="12" id="KW-0325">Glycoprotein</keyword>
<evidence type="ECO:0000256" key="1">
    <source>
        <dbReference type="ARBA" id="ARBA00003651"/>
    </source>
</evidence>
<dbReference type="GO" id="GO:0008201">
    <property type="term" value="F:heparin binding"/>
    <property type="evidence" value="ECO:0007669"/>
    <property type="project" value="UniProtKB-KW"/>
</dbReference>
<feature type="chain" id="PRO_5007585666" description="Beta-2-glycoprotein 1" evidence="16">
    <location>
        <begin position="20"/>
        <end position="350"/>
    </location>
</feature>
<reference evidence="18 19" key="1">
    <citation type="journal article" date="2012" name="Genome Biol.">
        <title>Sequencing three crocodilian genomes to illuminate the evolution of archosaurs and amniotes.</title>
        <authorList>
            <person name="St John J.A."/>
            <person name="Braun E.L."/>
            <person name="Isberg S.R."/>
            <person name="Miles L.G."/>
            <person name="Chong A.Y."/>
            <person name="Gongora J."/>
            <person name="Dalzell P."/>
            <person name="Moran C."/>
            <person name="Bed'hom B."/>
            <person name="Abzhanov A."/>
            <person name="Burgess S.C."/>
            <person name="Cooksey A.M."/>
            <person name="Castoe T.A."/>
            <person name="Crawford N.G."/>
            <person name="Densmore L.D."/>
            <person name="Drew J.C."/>
            <person name="Edwards S.V."/>
            <person name="Faircloth B.C."/>
            <person name="Fujita M.K."/>
            <person name="Greenwold M.J."/>
            <person name="Hoffmann F.G."/>
            <person name="Howard J.M."/>
            <person name="Iguchi T."/>
            <person name="Janes D.E."/>
            <person name="Khan S.Y."/>
            <person name="Kohno S."/>
            <person name="de Koning A.J."/>
            <person name="Lance S.L."/>
            <person name="McCarthy F.M."/>
            <person name="McCormack J.E."/>
            <person name="Merchant M.E."/>
            <person name="Peterson D.G."/>
            <person name="Pollock D.D."/>
            <person name="Pourmand N."/>
            <person name="Raney B.J."/>
            <person name="Roessler K.A."/>
            <person name="Sanford J.R."/>
            <person name="Sawyer R.H."/>
            <person name="Schmidt C.J."/>
            <person name="Triplett E.W."/>
            <person name="Tuberville T.D."/>
            <person name="Venegas-Anaya M."/>
            <person name="Howard J.T."/>
            <person name="Jarvis E.D."/>
            <person name="Guillette L.J.Jr."/>
            <person name="Glenn T.C."/>
            <person name="Green R.E."/>
            <person name="Ray D.A."/>
        </authorList>
    </citation>
    <scope>NUCLEOTIDE SEQUENCE [LARGE SCALE GENOMIC DNA]</scope>
    <source>
        <strain evidence="18">KSC_2009_1</strain>
    </source>
</reference>
<feature type="signal peptide" evidence="16">
    <location>
        <begin position="1"/>
        <end position="19"/>
    </location>
</feature>
<dbReference type="Pfam" id="PF09014">
    <property type="entry name" value="Sushi_2"/>
    <property type="match status" value="1"/>
</dbReference>
<dbReference type="RefSeq" id="XP_006273063.1">
    <property type="nucleotide sequence ID" value="XM_006273001.4"/>
</dbReference>
<dbReference type="Gene3D" id="2.10.70.10">
    <property type="entry name" value="Complement Module, domain 1"/>
    <property type="match status" value="5"/>
</dbReference>
<dbReference type="KEGG" id="amj:102569027"/>
<comment type="subcellular location">
    <subcellularLocation>
        <location evidence="2">Membrane</location>
    </subcellularLocation>
    <subcellularLocation>
        <location evidence="3">Secreted</location>
    </subcellularLocation>
</comment>
<evidence type="ECO:0000256" key="8">
    <source>
        <dbReference type="ARBA" id="ARBA00022729"/>
    </source>
</evidence>
<comment type="caution">
    <text evidence="15">Lacks conserved residue(s) required for the propagation of feature annotation.</text>
</comment>
<feature type="domain" description="Sushi" evidence="17">
    <location>
        <begin position="21"/>
        <end position="81"/>
    </location>
</feature>
<evidence type="ECO:0000256" key="14">
    <source>
        <dbReference type="ARBA" id="ARBA00033414"/>
    </source>
</evidence>
<evidence type="ECO:0000256" key="11">
    <source>
        <dbReference type="ARBA" id="ARBA00023157"/>
    </source>
</evidence>
<evidence type="ECO:0000256" key="10">
    <source>
        <dbReference type="ARBA" id="ARBA00023136"/>
    </source>
</evidence>
<organism evidence="18 19">
    <name type="scientific">Alligator mississippiensis</name>
    <name type="common">American alligator</name>
    <dbReference type="NCBI Taxonomy" id="8496"/>
    <lineage>
        <taxon>Eukaryota</taxon>
        <taxon>Metazoa</taxon>
        <taxon>Chordata</taxon>
        <taxon>Craniata</taxon>
        <taxon>Vertebrata</taxon>
        <taxon>Euteleostomi</taxon>
        <taxon>Archelosauria</taxon>
        <taxon>Archosauria</taxon>
        <taxon>Crocodylia</taxon>
        <taxon>Alligatoridae</taxon>
        <taxon>Alligatorinae</taxon>
        <taxon>Alligator</taxon>
    </lineage>
</organism>
<dbReference type="AlphaFoldDB" id="A0A151N2D1"/>
<dbReference type="GO" id="GO:0005576">
    <property type="term" value="C:extracellular region"/>
    <property type="evidence" value="ECO:0007669"/>
    <property type="project" value="UniProtKB-SubCell"/>
</dbReference>
<evidence type="ECO:0000256" key="6">
    <source>
        <dbReference type="ARBA" id="ARBA00022659"/>
    </source>
</evidence>
<sequence>MYSTVLFLWIVTLTHCVLAGNICPKPPEVPFATIDVDKKEYQPGEEVIYTCRPGYVHQGGTRKYACNWSGRWLLNTMKCTPKKCPFPGLLENGKISFTELTFQSTITFSCNPGYILNGARISQCMADGRWSGTPPHCQPVTCPPPKIPEFGVISYHTLKPGNVSVFQDMITFECLPSFALLGNETAMCTANGNWSNIPECKYVTCPTPTGIENGFINLVVRRTYGYKERVSFGCNGRYVLDGPRESTCEKTSDWSIKPTCKAPCKIPVKKATVLYKGEKVAVQDGLKEGIQHDETISFFCKNKEKDCVYTVPTSCIDGNLTVPECFKERGFFSSVFKKDYAERTQCEDVP</sequence>
<dbReference type="PANTHER" id="PTHR19325">
    <property type="entry name" value="COMPLEMENT COMPONENT-RELATED SUSHI DOMAIN-CONTAINING"/>
    <property type="match status" value="1"/>
</dbReference>
<dbReference type="CDD" id="cd00033">
    <property type="entry name" value="CCP"/>
    <property type="match status" value="4"/>
</dbReference>
<keyword evidence="19" id="KW-1185">Reference proteome</keyword>
<dbReference type="InterPro" id="IPR035976">
    <property type="entry name" value="Sushi/SCR/CCP_sf"/>
</dbReference>
<feature type="disulfide bond" evidence="15">
    <location>
        <begin position="110"/>
        <end position="137"/>
    </location>
</feature>
<evidence type="ECO:0000256" key="13">
    <source>
        <dbReference type="ARBA" id="ARBA00029855"/>
    </source>
</evidence>
<dbReference type="FunFam" id="2.10.70.10:FF:000011">
    <property type="entry name" value="CUB and sushi domain-containing protein 3 isoform A"/>
    <property type="match status" value="1"/>
</dbReference>